<gene>
    <name evidence="1" type="ORF">M9Y10_008374</name>
</gene>
<organism evidence="1 2">
    <name type="scientific">Tritrichomonas musculus</name>
    <dbReference type="NCBI Taxonomy" id="1915356"/>
    <lineage>
        <taxon>Eukaryota</taxon>
        <taxon>Metamonada</taxon>
        <taxon>Parabasalia</taxon>
        <taxon>Tritrichomonadida</taxon>
        <taxon>Tritrichomonadidae</taxon>
        <taxon>Tritrichomonas</taxon>
    </lineage>
</organism>
<proteinExistence type="predicted"/>
<dbReference type="EMBL" id="JAPFFF010000014">
    <property type="protein sequence ID" value="KAK8870491.1"/>
    <property type="molecule type" value="Genomic_DNA"/>
</dbReference>
<dbReference type="Proteomes" id="UP001470230">
    <property type="component" value="Unassembled WGS sequence"/>
</dbReference>
<reference evidence="1 2" key="1">
    <citation type="submission" date="2024-04" db="EMBL/GenBank/DDBJ databases">
        <title>Tritrichomonas musculus Genome.</title>
        <authorList>
            <person name="Alves-Ferreira E."/>
            <person name="Grigg M."/>
            <person name="Lorenzi H."/>
            <person name="Galac M."/>
        </authorList>
    </citation>
    <scope>NUCLEOTIDE SEQUENCE [LARGE SCALE GENOMIC DNA]</scope>
    <source>
        <strain evidence="1 2">EAF2021</strain>
    </source>
</reference>
<evidence type="ECO:0000313" key="1">
    <source>
        <dbReference type="EMBL" id="KAK8870491.1"/>
    </source>
</evidence>
<keyword evidence="2" id="KW-1185">Reference proteome</keyword>
<sequence>MSRQVEQHTTLNQNDSESVIASDENAKALASKINAQEAQPAIQIKESELSFLTKQCLIDRNQAFELMQSAKGNLEEALLLYVHQ</sequence>
<protein>
    <recommendedName>
        <fullName evidence="3">Nascent polypeptide-associated complex subunit alpha-like UBA domain-containing protein</fullName>
    </recommendedName>
</protein>
<name>A0ABR2IYV9_9EUKA</name>
<evidence type="ECO:0008006" key="3">
    <source>
        <dbReference type="Google" id="ProtNLM"/>
    </source>
</evidence>
<accession>A0ABR2IYV9</accession>
<comment type="caution">
    <text evidence="1">The sequence shown here is derived from an EMBL/GenBank/DDBJ whole genome shotgun (WGS) entry which is preliminary data.</text>
</comment>
<evidence type="ECO:0000313" key="2">
    <source>
        <dbReference type="Proteomes" id="UP001470230"/>
    </source>
</evidence>